<dbReference type="GO" id="GO:0006508">
    <property type="term" value="P:proteolysis"/>
    <property type="evidence" value="ECO:0007669"/>
    <property type="project" value="UniProtKB-KW"/>
</dbReference>
<dbReference type="AlphaFoldDB" id="A0A2A3YP02"/>
<comment type="similarity">
    <text evidence="1">Belongs to the peptidase C2 family.</text>
</comment>
<evidence type="ECO:0000256" key="2">
    <source>
        <dbReference type="ARBA" id="ARBA00022670"/>
    </source>
</evidence>
<keyword evidence="4 5" id="KW-0788">Thiol protease</keyword>
<dbReference type="PROSITE" id="PS50203">
    <property type="entry name" value="CALPAIN_CAT"/>
    <property type="match status" value="1"/>
</dbReference>
<evidence type="ECO:0000313" key="8">
    <source>
        <dbReference type="Proteomes" id="UP000218598"/>
    </source>
</evidence>
<sequence>MFLGAETEGVRAHADAVRAGASTMATLLGALRSSTAGVDWRGGDRSQFDARAQDAWAGTTVMIDVLRRLAEVMDAEAQQQDEASAGEGHGAADLLANGRRDQDDPEIVTGKMRDAVPYRRSEEEAERNIGSRGVDQGSVNDCWFLASLMGIAERDPEYIREHLWRNDDGTWTVQMYRDGEPVEIIVDSEFSPDAVGHRVPVLDADGEMILGSDGQPMMRTEAGGWPAIYEKAAAEYRSEYGDSSYESLDYGWGDEAYEMLTPGDVERTGQSGFAGIRERFESGPVTVASEHPQDARLYPYWEGRVDDAMVVPRHEYNVAGFVTAGEPAPDGTVSSEDRIHLENPWGPDGGSLDGTARAGDLFMTEDEYRENFRGVSSVDMGG</sequence>
<dbReference type="OrthoDB" id="4617536at2"/>
<evidence type="ECO:0000256" key="4">
    <source>
        <dbReference type="ARBA" id="ARBA00022807"/>
    </source>
</evidence>
<dbReference type="Proteomes" id="UP000218598">
    <property type="component" value="Unassembled WGS sequence"/>
</dbReference>
<dbReference type="GO" id="GO:0004198">
    <property type="term" value="F:calcium-dependent cysteine-type endopeptidase activity"/>
    <property type="evidence" value="ECO:0007669"/>
    <property type="project" value="InterPro"/>
</dbReference>
<feature type="active site" evidence="5">
    <location>
        <position position="314"/>
    </location>
</feature>
<evidence type="ECO:0000256" key="3">
    <source>
        <dbReference type="ARBA" id="ARBA00022801"/>
    </source>
</evidence>
<feature type="active site" evidence="5">
    <location>
        <position position="343"/>
    </location>
</feature>
<dbReference type="Pfam" id="PF00648">
    <property type="entry name" value="Peptidase_C2"/>
    <property type="match status" value="1"/>
</dbReference>
<protein>
    <recommendedName>
        <fullName evidence="6">Calpain catalytic domain-containing protein</fullName>
    </recommendedName>
</protein>
<name>A0A2A3YP02_9MICO</name>
<accession>A0A2A3YP02</accession>
<keyword evidence="8" id="KW-1185">Reference proteome</keyword>
<evidence type="ECO:0000313" key="7">
    <source>
        <dbReference type="EMBL" id="PCC41037.1"/>
    </source>
</evidence>
<dbReference type="SUPFAM" id="SSF54001">
    <property type="entry name" value="Cysteine proteinases"/>
    <property type="match status" value="1"/>
</dbReference>
<dbReference type="InterPro" id="IPR038765">
    <property type="entry name" value="Papain-like_cys_pep_sf"/>
</dbReference>
<dbReference type="EMBL" id="NRGR01000001">
    <property type="protein sequence ID" value="PCC41037.1"/>
    <property type="molecule type" value="Genomic_DNA"/>
</dbReference>
<reference evidence="7 8" key="1">
    <citation type="journal article" date="2017" name="Elife">
        <title>Extensive horizontal gene transfer in cheese-associated bacteria.</title>
        <authorList>
            <person name="Bonham K.S."/>
            <person name="Wolfe B.E."/>
            <person name="Dutton R.J."/>
        </authorList>
    </citation>
    <scope>NUCLEOTIDE SEQUENCE [LARGE SCALE GENOMIC DNA]</scope>
    <source>
        <strain evidence="7 8">341_9</strain>
    </source>
</reference>
<organism evidence="7 8">
    <name type="scientific">Brachybacterium alimentarium</name>
    <dbReference type="NCBI Taxonomy" id="47845"/>
    <lineage>
        <taxon>Bacteria</taxon>
        <taxon>Bacillati</taxon>
        <taxon>Actinomycetota</taxon>
        <taxon>Actinomycetes</taxon>
        <taxon>Micrococcales</taxon>
        <taxon>Dermabacteraceae</taxon>
        <taxon>Brachybacterium</taxon>
    </lineage>
</organism>
<keyword evidence="3 5" id="KW-0378">Hydrolase</keyword>
<dbReference type="PANTHER" id="PTHR10183:SF379">
    <property type="entry name" value="CALPAIN-5"/>
    <property type="match status" value="1"/>
</dbReference>
<dbReference type="InterPro" id="IPR001300">
    <property type="entry name" value="Peptidase_C2_calpain_cat"/>
</dbReference>
<feature type="active site" evidence="5">
    <location>
        <position position="142"/>
    </location>
</feature>
<evidence type="ECO:0000256" key="5">
    <source>
        <dbReference type="PROSITE-ProRule" id="PRU00239"/>
    </source>
</evidence>
<dbReference type="Gene3D" id="1.10.287.1060">
    <property type="entry name" value="ESAT-6-like"/>
    <property type="match status" value="1"/>
</dbReference>
<feature type="domain" description="Calpain catalytic" evidence="6">
    <location>
        <begin position="134"/>
        <end position="381"/>
    </location>
</feature>
<keyword evidence="2 5" id="KW-0645">Protease</keyword>
<dbReference type="PANTHER" id="PTHR10183">
    <property type="entry name" value="CALPAIN"/>
    <property type="match status" value="1"/>
</dbReference>
<evidence type="ECO:0000256" key="1">
    <source>
        <dbReference type="ARBA" id="ARBA00007623"/>
    </source>
</evidence>
<evidence type="ECO:0000259" key="6">
    <source>
        <dbReference type="PROSITE" id="PS50203"/>
    </source>
</evidence>
<comment type="caution">
    <text evidence="7">The sequence shown here is derived from an EMBL/GenBank/DDBJ whole genome shotgun (WGS) entry which is preliminary data.</text>
</comment>
<gene>
    <name evidence="7" type="ORF">CIK66_00240</name>
</gene>
<proteinExistence type="inferred from homology"/>
<dbReference type="InterPro" id="IPR022684">
    <property type="entry name" value="Calpain_cysteine_protease"/>
</dbReference>